<evidence type="ECO:0000313" key="2">
    <source>
        <dbReference type="EMBL" id="VFK32271.1"/>
    </source>
</evidence>
<name>A0A450XSK6_9GAMM</name>
<reference evidence="2" key="1">
    <citation type="submission" date="2019-02" db="EMBL/GenBank/DDBJ databases">
        <authorList>
            <person name="Gruber-Vodicka R. H."/>
            <person name="Seah K. B. B."/>
        </authorList>
    </citation>
    <scope>NUCLEOTIDE SEQUENCE</scope>
    <source>
        <strain evidence="1">BECK_BZ197</strain>
        <strain evidence="3">BECK_BZ198</strain>
        <strain evidence="2">BECK_BZ199</strain>
    </source>
</reference>
<proteinExistence type="predicted"/>
<sequence length="138" mass="15756">MISYTRKILDTTTPNKNHRVLLKIMPLTPNVSGDLHPIRQPNASHFTERGVRLFRGRCIYSSTYTAPLRTVLQCRNAAFRPLPLARLTNKLIDRCHPYLPYAIKPLKVTQQIQVEADHCKETGTEESSSNAVYLLLQI</sequence>
<dbReference type="EMBL" id="CAADFQ010000031">
    <property type="protein sequence ID" value="VFK32271.1"/>
    <property type="molecule type" value="Genomic_DNA"/>
</dbReference>
<evidence type="ECO:0000313" key="3">
    <source>
        <dbReference type="EMBL" id="VFK75783.1"/>
    </source>
</evidence>
<evidence type="ECO:0000313" key="1">
    <source>
        <dbReference type="EMBL" id="VFK28693.1"/>
    </source>
</evidence>
<accession>A0A450XSK6</accession>
<dbReference type="EMBL" id="CAADGH010000031">
    <property type="protein sequence ID" value="VFK75783.1"/>
    <property type="molecule type" value="Genomic_DNA"/>
</dbReference>
<dbReference type="EMBL" id="CAADFO010000040">
    <property type="protein sequence ID" value="VFK28693.1"/>
    <property type="molecule type" value="Genomic_DNA"/>
</dbReference>
<protein>
    <submittedName>
        <fullName evidence="2">Uncharacterized protein</fullName>
    </submittedName>
</protein>
<dbReference type="AlphaFoldDB" id="A0A450XSK6"/>
<organism evidence="2">
    <name type="scientific">Candidatus Kentrum sp. MB</name>
    <dbReference type="NCBI Taxonomy" id="2138164"/>
    <lineage>
        <taxon>Bacteria</taxon>
        <taxon>Pseudomonadati</taxon>
        <taxon>Pseudomonadota</taxon>
        <taxon>Gammaproteobacteria</taxon>
        <taxon>Candidatus Kentrum</taxon>
    </lineage>
</organism>
<gene>
    <name evidence="1" type="ORF">BECKMB1821G_GA0114241_104032</name>
    <name evidence="3" type="ORF">BECKMB1821H_GA0114242_103132</name>
    <name evidence="2" type="ORF">BECKMB1821I_GA0114274_103131</name>
</gene>